<dbReference type="Gene3D" id="3.40.630.30">
    <property type="match status" value="2"/>
</dbReference>
<keyword evidence="1" id="KW-0808">Transferase</keyword>
<dbReference type="SUPFAM" id="SSF55729">
    <property type="entry name" value="Acyl-CoA N-acyltransferases (Nat)"/>
    <property type="match status" value="2"/>
</dbReference>
<accession>G0TV23</accession>
<protein>
    <recommendedName>
        <fullName evidence="3">N-acetyltransferase domain-containing protein</fullName>
    </recommendedName>
</protein>
<gene>
    <name evidence="4" type="ORF">TVY486_0504090</name>
</gene>
<proteinExistence type="predicted"/>
<organism evidence="4">
    <name type="scientific">Trypanosoma vivax (strain Y486)</name>
    <dbReference type="NCBI Taxonomy" id="1055687"/>
    <lineage>
        <taxon>Eukaryota</taxon>
        <taxon>Discoba</taxon>
        <taxon>Euglenozoa</taxon>
        <taxon>Kinetoplastea</taxon>
        <taxon>Metakinetoplastina</taxon>
        <taxon>Trypanosomatida</taxon>
        <taxon>Trypanosomatidae</taxon>
        <taxon>Trypanosoma</taxon>
        <taxon>Duttonella</taxon>
    </lineage>
</organism>
<dbReference type="InterPro" id="IPR050680">
    <property type="entry name" value="YpeA/RimI_acetyltransf"/>
</dbReference>
<reference evidence="4" key="1">
    <citation type="journal article" date="2012" name="Proc. Natl. Acad. Sci. U.S.A.">
        <title>Antigenic diversity is generated by distinct evolutionary mechanisms in African trypanosome species.</title>
        <authorList>
            <person name="Jackson A.P."/>
            <person name="Berry A."/>
            <person name="Aslett M."/>
            <person name="Allison H.C."/>
            <person name="Burton P."/>
            <person name="Vavrova-Anderson J."/>
            <person name="Brown R."/>
            <person name="Browne H."/>
            <person name="Corton N."/>
            <person name="Hauser H."/>
            <person name="Gamble J."/>
            <person name="Gilderthorp R."/>
            <person name="Marcello L."/>
            <person name="McQuillan J."/>
            <person name="Otto T.D."/>
            <person name="Quail M.A."/>
            <person name="Sanders M.J."/>
            <person name="van Tonder A."/>
            <person name="Ginger M.L."/>
            <person name="Field M.C."/>
            <person name="Barry J.D."/>
            <person name="Hertz-Fowler C."/>
            <person name="Berriman M."/>
        </authorList>
    </citation>
    <scope>NUCLEOTIDE SEQUENCE</scope>
    <source>
        <strain evidence="4">Y486</strain>
    </source>
</reference>
<dbReference type="PANTHER" id="PTHR43420:SF12">
    <property type="entry name" value="N-ACETYLTRANSFERASE DOMAIN-CONTAINING PROTEIN"/>
    <property type="match status" value="1"/>
</dbReference>
<dbReference type="AlphaFoldDB" id="G0TV23"/>
<dbReference type="EMBL" id="HE573021">
    <property type="protein sequence ID" value="CCC48206.1"/>
    <property type="molecule type" value="Genomic_DNA"/>
</dbReference>
<dbReference type="CDD" id="cd04301">
    <property type="entry name" value="NAT_SF"/>
    <property type="match status" value="2"/>
</dbReference>
<dbReference type="InterPro" id="IPR016181">
    <property type="entry name" value="Acyl_CoA_acyltransferase"/>
</dbReference>
<feature type="domain" description="N-acetyltransferase" evidence="3">
    <location>
        <begin position="183"/>
        <end position="330"/>
    </location>
</feature>
<keyword evidence="2" id="KW-0012">Acyltransferase</keyword>
<evidence type="ECO:0000313" key="4">
    <source>
        <dbReference type="EMBL" id="CCC48206.1"/>
    </source>
</evidence>
<sequence>MPQNVLSIPPRTYYTSNDESITVRQLRGRSPYSFEWKEVRKRISIEAFFIPHAMQVASDPSMSVIFLAVGNAQPVGNAFLGFVVVNTLYISSGVVAVSWISVLNHFRGQHIGRSLLCYVECFCRGNNVERIEVMDTSGYTKLFKRYGFRKTCSPLIFRHKALQKIVLVNSLPAVPQCISNGGVTVRYAVESDRRGWTLCLLEACSYIAGCADLVKNAFCCDFRVSVVDNSKNRVVAMVSMDTSGWIPLIACLEEYRGQGLGSFLMFMAMEWLRLRGGDSVTLTPLNERVLHFYKRWAFRVDKSSRAKRKRGADNGVVLTRKLLPMESYLPEGYVLEDFIKAVTPQNDRHCDIDDNG</sequence>
<dbReference type="VEuPathDB" id="TriTrypDB:TvY486_0504090"/>
<dbReference type="GO" id="GO:0016747">
    <property type="term" value="F:acyltransferase activity, transferring groups other than amino-acyl groups"/>
    <property type="evidence" value="ECO:0007669"/>
    <property type="project" value="InterPro"/>
</dbReference>
<dbReference type="InterPro" id="IPR000182">
    <property type="entry name" value="GNAT_dom"/>
</dbReference>
<dbReference type="Pfam" id="PF00583">
    <property type="entry name" value="Acetyltransf_1"/>
    <property type="match status" value="2"/>
</dbReference>
<dbReference type="OMA" id="MFIAMEW"/>
<name>G0TV23_TRYVY</name>
<dbReference type="PANTHER" id="PTHR43420">
    <property type="entry name" value="ACETYLTRANSFERASE"/>
    <property type="match status" value="1"/>
</dbReference>
<feature type="domain" description="N-acetyltransferase" evidence="3">
    <location>
        <begin position="21"/>
        <end position="172"/>
    </location>
</feature>
<evidence type="ECO:0000256" key="1">
    <source>
        <dbReference type="ARBA" id="ARBA00022679"/>
    </source>
</evidence>
<dbReference type="PROSITE" id="PS51186">
    <property type="entry name" value="GNAT"/>
    <property type="match status" value="2"/>
</dbReference>
<evidence type="ECO:0000256" key="2">
    <source>
        <dbReference type="ARBA" id="ARBA00023315"/>
    </source>
</evidence>
<evidence type="ECO:0000259" key="3">
    <source>
        <dbReference type="PROSITE" id="PS51186"/>
    </source>
</evidence>